<dbReference type="InterPro" id="IPR050380">
    <property type="entry name" value="Immune_Resp_Modulators"/>
</dbReference>
<evidence type="ECO:0000256" key="1">
    <source>
        <dbReference type="ARBA" id="ARBA00023319"/>
    </source>
</evidence>
<keyword evidence="5" id="KW-1185">Reference proteome</keyword>
<dbReference type="CDD" id="cd05768">
    <property type="entry name" value="IgC1_CH3_IgAGD_CH4_IgAEM"/>
    <property type="match status" value="1"/>
</dbReference>
<reference evidence="4" key="2">
    <citation type="submission" date="2025-09" db="UniProtKB">
        <authorList>
            <consortium name="Ensembl"/>
        </authorList>
    </citation>
    <scope>IDENTIFICATION</scope>
</reference>
<feature type="region of interest" description="Disordered" evidence="2">
    <location>
        <begin position="1"/>
        <end position="53"/>
    </location>
</feature>
<dbReference type="InterPro" id="IPR003597">
    <property type="entry name" value="Ig_C1-set"/>
</dbReference>
<accession>A0A8C3BXN3</accession>
<feature type="domain" description="Ig-like" evidence="3">
    <location>
        <begin position="137"/>
        <end position="230"/>
    </location>
</feature>
<feature type="domain" description="Ig-like" evidence="3">
    <location>
        <begin position="245"/>
        <end position="338"/>
    </location>
</feature>
<dbReference type="InterPro" id="IPR036179">
    <property type="entry name" value="Ig-like_dom_sf"/>
</dbReference>
<dbReference type="InterPro" id="IPR003599">
    <property type="entry name" value="Ig_sub"/>
</dbReference>
<feature type="region of interest" description="Disordered" evidence="2">
    <location>
        <begin position="221"/>
        <end position="241"/>
    </location>
</feature>
<dbReference type="InterPro" id="IPR013783">
    <property type="entry name" value="Ig-like_fold"/>
</dbReference>
<dbReference type="Proteomes" id="UP000694556">
    <property type="component" value="Unassembled WGS sequence"/>
</dbReference>
<dbReference type="PROSITE" id="PS50835">
    <property type="entry name" value="IG_LIKE"/>
    <property type="match status" value="3"/>
</dbReference>
<dbReference type="AlphaFoldDB" id="A0A8C3BXN3"/>
<evidence type="ECO:0000259" key="3">
    <source>
        <dbReference type="PROSITE" id="PS50835"/>
    </source>
</evidence>
<proteinExistence type="predicted"/>
<dbReference type="Ensembl" id="ENSCMMT00000011895.1">
    <property type="protein sequence ID" value="ENSCMMP00000010813.1"/>
    <property type="gene ID" value="ENSCMMG00000006574.1"/>
</dbReference>
<evidence type="ECO:0000256" key="2">
    <source>
        <dbReference type="SAM" id="MobiDB-lite"/>
    </source>
</evidence>
<dbReference type="Pfam" id="PF07654">
    <property type="entry name" value="C1-set"/>
    <property type="match status" value="3"/>
</dbReference>
<protein>
    <recommendedName>
        <fullName evidence="3">Ig-like domain-containing protein</fullName>
    </recommendedName>
</protein>
<dbReference type="Gene3D" id="2.60.40.10">
    <property type="entry name" value="Immunoglobulins"/>
    <property type="match status" value="3"/>
</dbReference>
<name>A0A8C3BXN3_CAIMO</name>
<keyword evidence="1" id="KW-0393">Immunoglobulin domain</keyword>
<dbReference type="SUPFAM" id="SSF48726">
    <property type="entry name" value="Immunoglobulin"/>
    <property type="match status" value="3"/>
</dbReference>
<sequence>MSPPAPPAPPYHQKVPKSAEEPQIRWGQGSGAHRNIPGSGRAGGRPRCDGEGGRDAVTRGWVFWGEKRRVEVCFFFFNYFRGEKRRREETPRPCELPPPVWPRGPPGARCLEGGGLLRPPTTIWGSSSPPAVSATAPTAYLTVPCPNGCEDGGNVTIGCFVNDFFPEPVTISWVSDVQGDQMTFPAVQNSDSFYSVSSQLTVPASSYDGQNFQCKVTHAPTSTSLSEDITGEENAGPEGGPCPEPELDVAILPPSLEDLYIGQNASITCVATNAPQDLRFSWSRSVGTGLEASSGEPEKQENGLYRLTSVLKVCAEEWNSGETFTCSVSGSNIEGPIRKSAPSVYVFPPPSEELARQETATLTCLASGFRPRDILVTWTQQDSPVASGSFSTFGPQEGDDGLFSVYSKLSVAAADWQRGDSFACVVGHDGIPMNFVQKSLDKSTGKPTHVNVSVILSDADSTCY</sequence>
<feature type="domain" description="Ig-like" evidence="3">
    <location>
        <begin position="342"/>
        <end position="441"/>
    </location>
</feature>
<evidence type="ECO:0000313" key="4">
    <source>
        <dbReference type="Ensembl" id="ENSCMMP00000010813.1"/>
    </source>
</evidence>
<organism evidence="4 5">
    <name type="scientific">Cairina moschata</name>
    <name type="common">Muscovy duck</name>
    <dbReference type="NCBI Taxonomy" id="8855"/>
    <lineage>
        <taxon>Eukaryota</taxon>
        <taxon>Metazoa</taxon>
        <taxon>Chordata</taxon>
        <taxon>Craniata</taxon>
        <taxon>Vertebrata</taxon>
        <taxon>Euteleostomi</taxon>
        <taxon>Archelosauria</taxon>
        <taxon>Archosauria</taxon>
        <taxon>Dinosauria</taxon>
        <taxon>Saurischia</taxon>
        <taxon>Theropoda</taxon>
        <taxon>Coelurosauria</taxon>
        <taxon>Aves</taxon>
        <taxon>Neognathae</taxon>
        <taxon>Galloanserae</taxon>
        <taxon>Anseriformes</taxon>
        <taxon>Anatidae</taxon>
        <taxon>Anatinae</taxon>
        <taxon>Cairina</taxon>
    </lineage>
</organism>
<dbReference type="SMART" id="SM00407">
    <property type="entry name" value="IGc1"/>
    <property type="match status" value="3"/>
</dbReference>
<evidence type="ECO:0000313" key="5">
    <source>
        <dbReference type="Proteomes" id="UP000694556"/>
    </source>
</evidence>
<dbReference type="SMART" id="SM00409">
    <property type="entry name" value="IG"/>
    <property type="match status" value="3"/>
</dbReference>
<reference evidence="4" key="1">
    <citation type="submission" date="2025-08" db="UniProtKB">
        <authorList>
            <consortium name="Ensembl"/>
        </authorList>
    </citation>
    <scope>IDENTIFICATION</scope>
</reference>
<dbReference type="PANTHER" id="PTHR23411">
    <property type="entry name" value="TAPASIN"/>
    <property type="match status" value="1"/>
</dbReference>
<feature type="compositionally biased region" description="Pro residues" evidence="2">
    <location>
        <begin position="1"/>
        <end position="10"/>
    </location>
</feature>
<dbReference type="InterPro" id="IPR003006">
    <property type="entry name" value="Ig/MHC_CS"/>
</dbReference>
<dbReference type="FunFam" id="2.60.40.10:FF:000463">
    <property type="entry name" value="Immunoglobulin heavy constant gamma 1"/>
    <property type="match status" value="1"/>
</dbReference>
<dbReference type="PROSITE" id="PS00290">
    <property type="entry name" value="IG_MHC"/>
    <property type="match status" value="1"/>
</dbReference>
<dbReference type="InterPro" id="IPR007110">
    <property type="entry name" value="Ig-like_dom"/>
</dbReference>